<evidence type="ECO:0000313" key="2">
    <source>
        <dbReference type="EMBL" id="SPD67064.1"/>
    </source>
</evidence>
<dbReference type="Proteomes" id="UP000254259">
    <property type="component" value="Plasmid CBM2636_mp"/>
</dbReference>
<reference evidence="2 3" key="1">
    <citation type="submission" date="2018-01" db="EMBL/GenBank/DDBJ databases">
        <authorList>
            <person name="Clerissi C."/>
        </authorList>
    </citation>
    <scope>NUCLEOTIDE SEQUENCE [LARGE SCALE GENOMIC DNA]</scope>
    <source>
        <strain evidence="2">Cupriavidus taiwanensis SWF 66322</strain>
        <plasmid evidence="3">cbm2636_mp</plasmid>
    </source>
</reference>
<name>A0A375D878_9BURK</name>
<feature type="region of interest" description="Disordered" evidence="1">
    <location>
        <begin position="47"/>
        <end position="66"/>
    </location>
</feature>
<dbReference type="AlphaFoldDB" id="A0A375D878"/>
<geneLocation type="plasmid" evidence="3">
    <name>cbm2636_mp</name>
</geneLocation>
<sequence length="85" mass="9079">MPFTIKAQIVKDGYVASIVEVTKLNVALRVNRMVYFVEAPALTPAPLPQAGEGSKQAGGNTLLGSHATARCERSDALRARAVDLR</sequence>
<proteinExistence type="predicted"/>
<dbReference type="EMBL" id="LT984814">
    <property type="protein sequence ID" value="SPD67064.1"/>
    <property type="molecule type" value="Genomic_DNA"/>
</dbReference>
<gene>
    <name evidence="2" type="ORF">CBM2636_MP10700</name>
</gene>
<organism evidence="2 3">
    <name type="scientific">Cupriavidus taiwanensis</name>
    <dbReference type="NCBI Taxonomy" id="164546"/>
    <lineage>
        <taxon>Bacteria</taxon>
        <taxon>Pseudomonadati</taxon>
        <taxon>Pseudomonadota</taxon>
        <taxon>Betaproteobacteria</taxon>
        <taxon>Burkholderiales</taxon>
        <taxon>Burkholderiaceae</taxon>
        <taxon>Cupriavidus</taxon>
    </lineage>
</organism>
<evidence type="ECO:0000256" key="1">
    <source>
        <dbReference type="SAM" id="MobiDB-lite"/>
    </source>
</evidence>
<accession>A0A375D878</accession>
<evidence type="ECO:0000313" key="3">
    <source>
        <dbReference type="Proteomes" id="UP000254259"/>
    </source>
</evidence>
<protein>
    <submittedName>
        <fullName evidence="2">Uncharacterized protein</fullName>
    </submittedName>
</protein>
<keyword evidence="2" id="KW-0614">Plasmid</keyword>